<dbReference type="InterPro" id="IPR017896">
    <property type="entry name" value="4Fe4S_Fe-S-bd"/>
</dbReference>
<dbReference type="InterPro" id="IPR017900">
    <property type="entry name" value="4Fe4S_Fe_S_CS"/>
</dbReference>
<dbReference type="Gene3D" id="3.30.70.20">
    <property type="match status" value="1"/>
</dbReference>
<proteinExistence type="predicted"/>
<dbReference type="PROSITE" id="PS51379">
    <property type="entry name" value="4FE4S_FER_2"/>
    <property type="match status" value="2"/>
</dbReference>
<feature type="domain" description="4Fe-4S ferredoxin-type" evidence="4">
    <location>
        <begin position="13"/>
        <end position="40"/>
    </location>
</feature>
<feature type="domain" description="4Fe-4S ferredoxin-type" evidence="4">
    <location>
        <begin position="41"/>
        <end position="71"/>
    </location>
</feature>
<evidence type="ECO:0000256" key="2">
    <source>
        <dbReference type="ARBA" id="ARBA00023004"/>
    </source>
</evidence>
<dbReference type="PROSITE" id="PS00198">
    <property type="entry name" value="4FE4S_FER_1"/>
    <property type="match status" value="1"/>
</dbReference>
<keyword evidence="3" id="KW-0411">Iron-sulfur</keyword>
<sequence>MASLAAPPGSALESVRITAACTACGACLATCPEHALRRAPKRPSVDDRACTACWACIEICPAGAIVEVLGPSGPAERVVPGPGGPAERVVLGADGLAERAAR</sequence>
<accession>A0A6J4JEC1</accession>
<dbReference type="AlphaFoldDB" id="A0A6J4JEC1"/>
<name>A0A6J4JEC1_9ACTN</name>
<dbReference type="SUPFAM" id="SSF54862">
    <property type="entry name" value="4Fe-4S ferredoxins"/>
    <property type="match status" value="1"/>
</dbReference>
<keyword evidence="2" id="KW-0408">Iron</keyword>
<organism evidence="5">
    <name type="scientific">uncultured Acidimicrobiales bacterium</name>
    <dbReference type="NCBI Taxonomy" id="310071"/>
    <lineage>
        <taxon>Bacteria</taxon>
        <taxon>Bacillati</taxon>
        <taxon>Actinomycetota</taxon>
        <taxon>Acidimicrobiia</taxon>
        <taxon>Acidimicrobiales</taxon>
        <taxon>environmental samples</taxon>
    </lineage>
</organism>
<evidence type="ECO:0000313" key="5">
    <source>
        <dbReference type="EMBL" id="CAA9277774.1"/>
    </source>
</evidence>
<keyword evidence="1" id="KW-0479">Metal-binding</keyword>
<dbReference type="GO" id="GO:0046872">
    <property type="term" value="F:metal ion binding"/>
    <property type="evidence" value="ECO:0007669"/>
    <property type="project" value="UniProtKB-KW"/>
</dbReference>
<evidence type="ECO:0000256" key="3">
    <source>
        <dbReference type="ARBA" id="ARBA00023014"/>
    </source>
</evidence>
<gene>
    <name evidence="5" type="ORF">AVDCRST_MAG76-3806</name>
</gene>
<dbReference type="GO" id="GO:0051536">
    <property type="term" value="F:iron-sulfur cluster binding"/>
    <property type="evidence" value="ECO:0007669"/>
    <property type="project" value="UniProtKB-KW"/>
</dbReference>
<dbReference type="EMBL" id="CADCSZ010000222">
    <property type="protein sequence ID" value="CAA9277774.1"/>
    <property type="molecule type" value="Genomic_DNA"/>
</dbReference>
<evidence type="ECO:0000259" key="4">
    <source>
        <dbReference type="PROSITE" id="PS51379"/>
    </source>
</evidence>
<protein>
    <recommendedName>
        <fullName evidence="4">4Fe-4S ferredoxin-type domain-containing protein</fullName>
    </recommendedName>
</protein>
<dbReference type="Pfam" id="PF13237">
    <property type="entry name" value="Fer4_10"/>
    <property type="match status" value="1"/>
</dbReference>
<evidence type="ECO:0000256" key="1">
    <source>
        <dbReference type="ARBA" id="ARBA00022723"/>
    </source>
</evidence>
<reference evidence="5" key="1">
    <citation type="submission" date="2020-02" db="EMBL/GenBank/DDBJ databases">
        <authorList>
            <person name="Meier V. D."/>
        </authorList>
    </citation>
    <scope>NUCLEOTIDE SEQUENCE</scope>
    <source>
        <strain evidence="5">AVDCRST_MAG76</strain>
    </source>
</reference>